<dbReference type="PANTHER" id="PTHR44051">
    <property type="entry name" value="GLUTATHIONE S-TRANSFERASE-RELATED"/>
    <property type="match status" value="1"/>
</dbReference>
<dbReference type="PANTHER" id="PTHR44051:SF8">
    <property type="entry name" value="GLUTATHIONE S-TRANSFERASE GSTA"/>
    <property type="match status" value="1"/>
</dbReference>
<evidence type="ECO:0000313" key="4">
    <source>
        <dbReference type="Proteomes" id="UP000184221"/>
    </source>
</evidence>
<dbReference type="Proteomes" id="UP000184221">
    <property type="component" value="Unassembled WGS sequence"/>
</dbReference>
<proteinExistence type="predicted"/>
<dbReference type="SFLD" id="SFLDS00019">
    <property type="entry name" value="Glutathione_Transferase_(cytos"/>
    <property type="match status" value="1"/>
</dbReference>
<dbReference type="Pfam" id="PF13409">
    <property type="entry name" value="GST_N_2"/>
    <property type="match status" value="1"/>
</dbReference>
<organism evidence="3 4">
    <name type="scientific">Marivita hallyeonensis</name>
    <dbReference type="NCBI Taxonomy" id="996342"/>
    <lineage>
        <taxon>Bacteria</taxon>
        <taxon>Pseudomonadati</taxon>
        <taxon>Pseudomonadota</taxon>
        <taxon>Alphaproteobacteria</taxon>
        <taxon>Rhodobacterales</taxon>
        <taxon>Roseobacteraceae</taxon>
        <taxon>Marivita</taxon>
    </lineage>
</organism>
<dbReference type="Gene3D" id="1.20.1050.10">
    <property type="match status" value="1"/>
</dbReference>
<dbReference type="InterPro" id="IPR010987">
    <property type="entry name" value="Glutathione-S-Trfase_C-like"/>
</dbReference>
<feature type="domain" description="GST C-terminal" evidence="2">
    <location>
        <begin position="89"/>
        <end position="216"/>
    </location>
</feature>
<dbReference type="PROSITE" id="PS50405">
    <property type="entry name" value="GST_CTER"/>
    <property type="match status" value="1"/>
</dbReference>
<dbReference type="InterPro" id="IPR036249">
    <property type="entry name" value="Thioredoxin-like_sf"/>
</dbReference>
<dbReference type="EMBL" id="FQXC01000004">
    <property type="protein sequence ID" value="SHH83262.1"/>
    <property type="molecule type" value="Genomic_DNA"/>
</dbReference>
<keyword evidence="3" id="KW-0808">Transferase</keyword>
<dbReference type="CDD" id="cd03057">
    <property type="entry name" value="GST_N_Beta"/>
    <property type="match status" value="1"/>
</dbReference>
<dbReference type="InterPro" id="IPR004045">
    <property type="entry name" value="Glutathione_S-Trfase_N"/>
</dbReference>
<dbReference type="STRING" id="996342.SAMN05443551_3293"/>
<dbReference type="Gene3D" id="3.40.30.10">
    <property type="entry name" value="Glutaredoxin"/>
    <property type="match status" value="1"/>
</dbReference>
<dbReference type="SUPFAM" id="SSF47616">
    <property type="entry name" value="GST C-terminal domain-like"/>
    <property type="match status" value="1"/>
</dbReference>
<dbReference type="RefSeq" id="WP_072779133.1">
    <property type="nucleotide sequence ID" value="NZ_FQXC01000004.1"/>
</dbReference>
<dbReference type="PROSITE" id="PS50404">
    <property type="entry name" value="GST_NTER"/>
    <property type="match status" value="1"/>
</dbReference>
<gene>
    <name evidence="3" type="ORF">SAMN05443551_3293</name>
</gene>
<evidence type="ECO:0000259" key="1">
    <source>
        <dbReference type="PROSITE" id="PS50404"/>
    </source>
</evidence>
<dbReference type="GO" id="GO:0016740">
    <property type="term" value="F:transferase activity"/>
    <property type="evidence" value="ECO:0007669"/>
    <property type="project" value="UniProtKB-KW"/>
</dbReference>
<protein>
    <submittedName>
        <fullName evidence="3">Glutathione S-transferase</fullName>
    </submittedName>
</protein>
<feature type="domain" description="GST N-terminal" evidence="1">
    <location>
        <begin position="1"/>
        <end position="82"/>
    </location>
</feature>
<dbReference type="InterPro" id="IPR040079">
    <property type="entry name" value="Glutathione_S-Trfase"/>
</dbReference>
<name>A0A1M5W6W4_9RHOB</name>
<reference evidence="3 4" key="1">
    <citation type="submission" date="2016-11" db="EMBL/GenBank/DDBJ databases">
        <authorList>
            <person name="Jaros S."/>
            <person name="Januszkiewicz K."/>
            <person name="Wedrychowicz H."/>
        </authorList>
    </citation>
    <scope>NUCLEOTIDE SEQUENCE [LARGE SCALE GENOMIC DNA]</scope>
    <source>
        <strain evidence="3 4">DSM 29431</strain>
    </source>
</reference>
<accession>A0A1M5W6W4</accession>
<dbReference type="AlphaFoldDB" id="A0A1M5W6W4"/>
<evidence type="ECO:0000259" key="2">
    <source>
        <dbReference type="PROSITE" id="PS50405"/>
    </source>
</evidence>
<dbReference type="SUPFAM" id="SSF52833">
    <property type="entry name" value="Thioredoxin-like"/>
    <property type="match status" value="1"/>
</dbReference>
<sequence>MSGYILHYAPDNASLIVRLALEELGVPYRTALVDRRSKAQRSAAYLALNPAGRIPVLETPDGPIFETAAILLWLADRHRNAADLAPETSDPLRGRLLSWLFYLSNTLHADMRLLFYPPDLPGDTFPKNLHERLADHFALLNAECAAGIVMGRANPMICDLYLAALLRWPALYPTDGDRDWFDLSCWPALHALAQRIEALPSAIAVAQAEGLGPTPFSNPQLPNPPEGSAL</sequence>
<dbReference type="InterPro" id="IPR036282">
    <property type="entry name" value="Glutathione-S-Trfase_C_sf"/>
</dbReference>
<keyword evidence="4" id="KW-1185">Reference proteome</keyword>
<dbReference type="OrthoDB" id="7583243at2"/>
<evidence type="ECO:0000313" key="3">
    <source>
        <dbReference type="EMBL" id="SHH83262.1"/>
    </source>
</evidence>